<dbReference type="OrthoDB" id="10388624at2759"/>
<organism evidence="1 2">
    <name type="scientific">Marssonina brunnea f. sp. multigermtubi (strain MB_m1)</name>
    <name type="common">Marssonina leaf spot fungus</name>
    <dbReference type="NCBI Taxonomy" id="1072389"/>
    <lineage>
        <taxon>Eukaryota</taxon>
        <taxon>Fungi</taxon>
        <taxon>Dikarya</taxon>
        <taxon>Ascomycota</taxon>
        <taxon>Pezizomycotina</taxon>
        <taxon>Leotiomycetes</taxon>
        <taxon>Helotiales</taxon>
        <taxon>Drepanopezizaceae</taxon>
        <taxon>Drepanopeziza</taxon>
    </lineage>
</organism>
<dbReference type="EMBL" id="JH921433">
    <property type="protein sequence ID" value="EKD18395.1"/>
    <property type="molecule type" value="Genomic_DNA"/>
</dbReference>
<gene>
    <name evidence="1" type="ORF">MBM_03388</name>
</gene>
<reference evidence="1 2" key="1">
    <citation type="journal article" date="2012" name="BMC Genomics">
        <title>Sequencing the genome of Marssonina brunnea reveals fungus-poplar co-evolution.</title>
        <authorList>
            <person name="Zhu S."/>
            <person name="Cao Y.-Z."/>
            <person name="Jiang C."/>
            <person name="Tan B.-Y."/>
            <person name="Wang Z."/>
            <person name="Feng S."/>
            <person name="Zhang L."/>
            <person name="Su X.-H."/>
            <person name="Brejova B."/>
            <person name="Vinar T."/>
            <person name="Xu M."/>
            <person name="Wang M.-X."/>
            <person name="Zhang S.-G."/>
            <person name="Huang M.-R."/>
            <person name="Wu R."/>
            <person name="Zhou Y."/>
        </authorList>
    </citation>
    <scope>NUCLEOTIDE SEQUENCE [LARGE SCALE GENOMIC DNA]</scope>
    <source>
        <strain evidence="1 2">MB_m1</strain>
    </source>
</reference>
<keyword evidence="2" id="KW-1185">Reference proteome</keyword>
<proteinExistence type="predicted"/>
<accession>K1WL14</accession>
<evidence type="ECO:0000313" key="1">
    <source>
        <dbReference type="EMBL" id="EKD18395.1"/>
    </source>
</evidence>
<dbReference type="HOGENOM" id="CLU_1540383_0_0_1"/>
<dbReference type="Proteomes" id="UP000006753">
    <property type="component" value="Unassembled WGS sequence"/>
</dbReference>
<dbReference type="InParanoid" id="K1WL14"/>
<dbReference type="KEGG" id="mbe:MBM_03388"/>
<evidence type="ECO:0000313" key="2">
    <source>
        <dbReference type="Proteomes" id="UP000006753"/>
    </source>
</evidence>
<evidence type="ECO:0008006" key="3">
    <source>
        <dbReference type="Google" id="ProtNLM"/>
    </source>
</evidence>
<dbReference type="AlphaFoldDB" id="K1WL14"/>
<sequence>MKGLRKFHDCTQDDLINSANLRGLDTTGTRTVLIARLYDFDLDKMKRGYRARVIEDLESHSDAAMRKSRINHIHNSVVQAATAAFQAERAYLNQRMANAEQDLQDKVKSAEDFVRVESAVLAKAIEDMEKRKQEMRLARTAARLAMNAERLARSAEIQLIRQQHSQTTSQLPKE</sequence>
<protein>
    <recommendedName>
        <fullName evidence="3">SAP domain-containing protein</fullName>
    </recommendedName>
</protein>
<name>K1WL14_MARBU</name>